<evidence type="ECO:0000259" key="3">
    <source>
        <dbReference type="PROSITE" id="PS50405"/>
    </source>
</evidence>
<dbReference type="GO" id="GO:0006559">
    <property type="term" value="P:L-phenylalanine catabolic process"/>
    <property type="evidence" value="ECO:0007669"/>
    <property type="project" value="TreeGrafter"/>
</dbReference>
<dbReference type="InterPro" id="IPR010987">
    <property type="entry name" value="Glutathione-S-Trfase_C-like"/>
</dbReference>
<dbReference type="SUPFAM" id="SSF47616">
    <property type="entry name" value="GST C-terminal domain-like"/>
    <property type="match status" value="1"/>
</dbReference>
<proteinExistence type="inferred from homology"/>
<evidence type="ECO:0000313" key="4">
    <source>
        <dbReference type="EMBL" id="KLD62616.1"/>
    </source>
</evidence>
<dbReference type="SUPFAM" id="SSF52833">
    <property type="entry name" value="Thioredoxin-like"/>
    <property type="match status" value="1"/>
</dbReference>
<dbReference type="InterPro" id="IPR005955">
    <property type="entry name" value="GST_Zeta"/>
</dbReference>
<dbReference type="InterPro" id="IPR036249">
    <property type="entry name" value="Thioredoxin-like_sf"/>
</dbReference>
<evidence type="ECO:0000256" key="1">
    <source>
        <dbReference type="ARBA" id="ARBA00010007"/>
    </source>
</evidence>
<dbReference type="PROSITE" id="PS50405">
    <property type="entry name" value="GST_CTER"/>
    <property type="match status" value="1"/>
</dbReference>
<feature type="domain" description="GST N-terminal" evidence="2">
    <location>
        <begin position="3"/>
        <end position="86"/>
    </location>
</feature>
<dbReference type="PANTHER" id="PTHR42673">
    <property type="entry name" value="MALEYLACETOACETATE ISOMERASE"/>
    <property type="match status" value="1"/>
</dbReference>
<organism evidence="4 5">
    <name type="scientific">Dyella japonica DSM 16301</name>
    <dbReference type="NCBI Taxonomy" id="1440762"/>
    <lineage>
        <taxon>Bacteria</taxon>
        <taxon>Pseudomonadati</taxon>
        <taxon>Pseudomonadota</taxon>
        <taxon>Gammaproteobacteria</taxon>
        <taxon>Lysobacterales</taxon>
        <taxon>Rhodanobacteraceae</taxon>
        <taxon>Dyella</taxon>
    </lineage>
</organism>
<dbReference type="SFLD" id="SFLDG00358">
    <property type="entry name" value="Main_(cytGST)"/>
    <property type="match status" value="1"/>
</dbReference>
<dbReference type="InterPro" id="IPR034333">
    <property type="entry name" value="GST_Zeta_N"/>
</dbReference>
<dbReference type="Proteomes" id="UP000035481">
    <property type="component" value="Unassembled WGS sequence"/>
</dbReference>
<feature type="domain" description="GST C-terminal" evidence="3">
    <location>
        <begin position="91"/>
        <end position="219"/>
    </location>
</feature>
<dbReference type="RefSeq" id="WP_046972768.1">
    <property type="nucleotide sequence ID" value="NZ_JPLA01000043.1"/>
</dbReference>
<dbReference type="PANTHER" id="PTHR42673:SF21">
    <property type="entry name" value="GLUTATHIONE S-TRANSFERASE YFCF"/>
    <property type="match status" value="1"/>
</dbReference>
<dbReference type="GO" id="GO:0016034">
    <property type="term" value="F:maleylacetoacetate isomerase activity"/>
    <property type="evidence" value="ECO:0007669"/>
    <property type="project" value="TreeGrafter"/>
</dbReference>
<evidence type="ECO:0000259" key="2">
    <source>
        <dbReference type="PROSITE" id="PS50404"/>
    </source>
</evidence>
<dbReference type="PATRIC" id="fig|1440762.4.peg.2806"/>
<dbReference type="OrthoDB" id="509852at2"/>
<dbReference type="AlphaFoldDB" id="A0A0G9GZI6"/>
<evidence type="ECO:0000313" key="5">
    <source>
        <dbReference type="Proteomes" id="UP000035481"/>
    </source>
</evidence>
<dbReference type="CDD" id="cd03042">
    <property type="entry name" value="GST_N_Zeta"/>
    <property type="match status" value="1"/>
</dbReference>
<dbReference type="InterPro" id="IPR036282">
    <property type="entry name" value="Glutathione-S-Trfase_C_sf"/>
</dbReference>
<reference evidence="4 5" key="1">
    <citation type="journal article" date="2015" name="Antonie Van Leeuwenhoek">
        <title>A phylogenomic and molecular marker based taxonomic framework for the order Xanthomonadales: proposal to transfer the families Algiphilaceae and Solimonadaceae to the order Nevskiales ord. nov. and to create a new family within the order Xanthomonadales, the family Rhodanobacteraceae fam. nov., containing the genus Rhodanobacter and its closest relatives.</title>
        <authorList>
            <person name="Naushad S."/>
            <person name="Adeolu M."/>
            <person name="Wong S."/>
            <person name="Sohail M."/>
            <person name="Schellhorn H.E."/>
            <person name="Gupta R.S."/>
        </authorList>
    </citation>
    <scope>NUCLEOTIDE SEQUENCE [LARGE SCALE GENOMIC DNA]</scope>
    <source>
        <strain evidence="4 5">DSM 16301</strain>
    </source>
</reference>
<name>A0A0G9GZI6_9GAMM</name>
<dbReference type="SFLD" id="SFLDS00019">
    <property type="entry name" value="Glutathione_Transferase_(cytos"/>
    <property type="match status" value="1"/>
</dbReference>
<dbReference type="InterPro" id="IPR040079">
    <property type="entry name" value="Glutathione_S-Trfase"/>
</dbReference>
<dbReference type="GO" id="GO:0004364">
    <property type="term" value="F:glutathione transferase activity"/>
    <property type="evidence" value="ECO:0007669"/>
    <property type="project" value="TreeGrafter"/>
</dbReference>
<dbReference type="Gene3D" id="3.40.30.10">
    <property type="entry name" value="Glutaredoxin"/>
    <property type="match status" value="1"/>
</dbReference>
<dbReference type="InterPro" id="IPR004045">
    <property type="entry name" value="Glutathione_S-Trfase_N"/>
</dbReference>
<dbReference type="Pfam" id="PF13417">
    <property type="entry name" value="GST_N_3"/>
    <property type="match status" value="1"/>
</dbReference>
<dbReference type="STRING" id="1440762.Y882_15410"/>
<protein>
    <submittedName>
        <fullName evidence="4">Maleylacetoacetate isomerase</fullName>
    </submittedName>
</protein>
<dbReference type="PROSITE" id="PS50404">
    <property type="entry name" value="GST_NTER"/>
    <property type="match status" value="1"/>
</dbReference>
<dbReference type="NCBIfam" id="TIGR01262">
    <property type="entry name" value="maiA"/>
    <property type="match status" value="1"/>
</dbReference>
<comment type="caution">
    <text evidence="4">The sequence shown here is derived from an EMBL/GenBank/DDBJ whole genome shotgun (WGS) entry which is preliminary data.</text>
</comment>
<dbReference type="FunFam" id="1.20.1050.10:FF:000017">
    <property type="entry name" value="Maleylacetoacetate isomerase"/>
    <property type="match status" value="1"/>
</dbReference>
<gene>
    <name evidence="4" type="ORF">Y882_15410</name>
</gene>
<comment type="similarity">
    <text evidence="1">Belongs to the GST superfamily. Zeta family.</text>
</comment>
<dbReference type="Gene3D" id="1.20.1050.10">
    <property type="match status" value="1"/>
</dbReference>
<dbReference type="InterPro" id="IPR034330">
    <property type="entry name" value="GST_Zeta_C"/>
</dbReference>
<keyword evidence="4" id="KW-0413">Isomerase</keyword>
<dbReference type="CDD" id="cd03191">
    <property type="entry name" value="GST_C_Zeta"/>
    <property type="match status" value="1"/>
</dbReference>
<accession>A0A0G9GZI6</accession>
<sequence length="221" mass="24260">MGQDLVLYGYWRSSAAHRVRIALNLKGLPYESEAVHLVNQGGEQHLPDYQALNPQELVPALVDGGRVFTQSMAIMEYLDETRPEPPLLPSDPVGRARVRALSQVIACDLHPLGNLRVLQYLSSQLGVDDATKGVWSRHWISLGLQAMESMLAGNVATGRFCHGDTPGMADACLVPQVYNAVRWKLPMEDYPTIRRIHAACEELPAFQRAAPEAQPDAPAAA</sequence>
<dbReference type="EMBL" id="JPLA01000043">
    <property type="protein sequence ID" value="KLD62616.1"/>
    <property type="molecule type" value="Genomic_DNA"/>
</dbReference>
<dbReference type="GO" id="GO:0005737">
    <property type="term" value="C:cytoplasm"/>
    <property type="evidence" value="ECO:0007669"/>
    <property type="project" value="InterPro"/>
</dbReference>
<dbReference type="GO" id="GO:0006749">
    <property type="term" value="P:glutathione metabolic process"/>
    <property type="evidence" value="ECO:0007669"/>
    <property type="project" value="TreeGrafter"/>
</dbReference>